<keyword evidence="3 7" id="KW-0694">RNA-binding</keyword>
<evidence type="ECO:0000313" key="13">
    <source>
        <dbReference type="Proteomes" id="UP000034849"/>
    </source>
</evidence>
<evidence type="ECO:0000256" key="11">
    <source>
        <dbReference type="SAM" id="Coils"/>
    </source>
</evidence>
<name>A0A0G0ISK1_9BACT</name>
<dbReference type="Pfam" id="PF00237">
    <property type="entry name" value="Ribosomal_L22"/>
    <property type="match status" value="1"/>
</dbReference>
<evidence type="ECO:0000313" key="12">
    <source>
        <dbReference type="EMBL" id="KKQ27114.1"/>
    </source>
</evidence>
<dbReference type="InterPro" id="IPR036394">
    <property type="entry name" value="Ribosomal_uL22_sf"/>
</dbReference>
<evidence type="ECO:0000256" key="2">
    <source>
        <dbReference type="ARBA" id="ARBA00022730"/>
    </source>
</evidence>
<evidence type="ECO:0000256" key="6">
    <source>
        <dbReference type="ARBA" id="ARBA00035207"/>
    </source>
</evidence>
<protein>
    <recommendedName>
        <fullName evidence="6 7">Large ribosomal subunit protein uL22</fullName>
    </recommendedName>
</protein>
<comment type="function">
    <text evidence="7">The globular domain of the protein is located near the polypeptide exit tunnel on the outside of the subunit, while an extended beta-hairpin is found that lines the wall of the exit tunnel in the center of the 70S ribosome.</text>
</comment>
<dbReference type="PANTHER" id="PTHR13501:SF8">
    <property type="entry name" value="LARGE RIBOSOMAL SUBUNIT PROTEIN UL22M"/>
    <property type="match status" value="1"/>
</dbReference>
<evidence type="ECO:0000256" key="8">
    <source>
        <dbReference type="RuleBase" id="RU004005"/>
    </source>
</evidence>
<dbReference type="Gene3D" id="3.90.470.10">
    <property type="entry name" value="Ribosomal protein L22/L17"/>
    <property type="match status" value="1"/>
</dbReference>
<evidence type="ECO:0000256" key="1">
    <source>
        <dbReference type="ARBA" id="ARBA00009451"/>
    </source>
</evidence>
<dbReference type="AlphaFoldDB" id="A0A0G0ISK1"/>
<dbReference type="EMBL" id="LBSX01000014">
    <property type="protein sequence ID" value="KKQ27114.1"/>
    <property type="molecule type" value="Genomic_DNA"/>
</dbReference>
<keyword evidence="2 7" id="KW-0699">rRNA-binding</keyword>
<comment type="similarity">
    <text evidence="1 7 8">Belongs to the universal ribosomal protein uL22 family.</text>
</comment>
<dbReference type="SUPFAM" id="SSF54843">
    <property type="entry name" value="Ribosomal protein L22"/>
    <property type="match status" value="1"/>
</dbReference>
<dbReference type="NCBIfam" id="TIGR01044">
    <property type="entry name" value="rplV_bact"/>
    <property type="match status" value="1"/>
</dbReference>
<keyword evidence="4 7" id="KW-0689">Ribosomal protein</keyword>
<dbReference type="Proteomes" id="UP000034849">
    <property type="component" value="Unassembled WGS sequence"/>
</dbReference>
<evidence type="ECO:0000256" key="10">
    <source>
        <dbReference type="RuleBase" id="RU004008"/>
    </source>
</evidence>
<dbReference type="InterPro" id="IPR001063">
    <property type="entry name" value="Ribosomal_uL22"/>
</dbReference>
<organism evidence="12 13">
    <name type="scientific">Candidatus Magasanikbacteria bacterium GW2011_GWC2_37_14</name>
    <dbReference type="NCBI Taxonomy" id="1619046"/>
    <lineage>
        <taxon>Bacteria</taxon>
        <taxon>Candidatus Magasanikiibacteriota</taxon>
    </lineage>
</organism>
<dbReference type="InterPro" id="IPR047867">
    <property type="entry name" value="Ribosomal_uL22_bac/org-type"/>
</dbReference>
<dbReference type="PANTHER" id="PTHR13501">
    <property type="entry name" value="CHLOROPLAST 50S RIBOSOMAL PROTEIN L22-RELATED"/>
    <property type="match status" value="1"/>
</dbReference>
<keyword evidence="11" id="KW-0175">Coiled coil</keyword>
<evidence type="ECO:0000256" key="9">
    <source>
        <dbReference type="RuleBase" id="RU004006"/>
    </source>
</evidence>
<comment type="function">
    <text evidence="7 10">This protein binds specifically to 23S rRNA; its binding is stimulated by other ribosomal proteins, e.g., L4, L17, and L20. It is important during the early stages of 50S assembly. It makes multiple contacts with different domains of the 23S rRNA in the assembled 50S subunit and ribosome.</text>
</comment>
<accession>A0A0G0ISK1</accession>
<evidence type="ECO:0000256" key="7">
    <source>
        <dbReference type="HAMAP-Rule" id="MF_01331"/>
    </source>
</evidence>
<dbReference type="PATRIC" id="fig|1619046.3.peg.829"/>
<proteinExistence type="inferred from homology"/>
<evidence type="ECO:0000256" key="5">
    <source>
        <dbReference type="ARBA" id="ARBA00023274"/>
    </source>
</evidence>
<dbReference type="CDD" id="cd00336">
    <property type="entry name" value="Ribosomal_L22"/>
    <property type="match status" value="1"/>
</dbReference>
<gene>
    <name evidence="7" type="primary">rplV</name>
    <name evidence="12" type="ORF">US42_C0014G0011</name>
</gene>
<keyword evidence="5 7" id="KW-0687">Ribonucleoprotein</keyword>
<dbReference type="GO" id="GO:0003735">
    <property type="term" value="F:structural constituent of ribosome"/>
    <property type="evidence" value="ECO:0007669"/>
    <property type="project" value="InterPro"/>
</dbReference>
<dbReference type="HAMAP" id="MF_01331_B">
    <property type="entry name" value="Ribosomal_uL22_B"/>
    <property type="match status" value="1"/>
</dbReference>
<comment type="subunit">
    <text evidence="7 9">Part of the 50S ribosomal subunit.</text>
</comment>
<feature type="coiled-coil region" evidence="11">
    <location>
        <begin position="118"/>
        <end position="152"/>
    </location>
</feature>
<dbReference type="GO" id="GO:0022625">
    <property type="term" value="C:cytosolic large ribosomal subunit"/>
    <property type="evidence" value="ECO:0007669"/>
    <property type="project" value="TreeGrafter"/>
</dbReference>
<evidence type="ECO:0000256" key="3">
    <source>
        <dbReference type="ARBA" id="ARBA00022884"/>
    </source>
</evidence>
<evidence type="ECO:0000256" key="4">
    <source>
        <dbReference type="ARBA" id="ARBA00022980"/>
    </source>
</evidence>
<dbReference type="STRING" id="1619046.US42_C0014G0011"/>
<dbReference type="GO" id="GO:0019843">
    <property type="term" value="F:rRNA binding"/>
    <property type="evidence" value="ECO:0007669"/>
    <property type="project" value="UniProtKB-UniRule"/>
</dbReference>
<comment type="caution">
    <text evidence="12">The sequence shown here is derived from an EMBL/GenBank/DDBJ whole genome shotgun (WGS) entry which is preliminary data.</text>
</comment>
<sequence length="159" mass="17915">MKMQAVAKLRYLRLAPRKVRLLADLICGLKIDKAENQLENSAKEAKRPVLKLLRSAIANATNNFKIDKDTLRVKSARVDNGPILYRSVPKAQGRATPIRKRSCHITIVLEGDVESKESTSAKATADKEKKKIEKLEKKVEKKKVEKTVKKVKEIKKANS</sequence>
<reference evidence="12 13" key="1">
    <citation type="journal article" date="2015" name="Nature">
        <title>rRNA introns, odd ribosomes, and small enigmatic genomes across a large radiation of phyla.</title>
        <authorList>
            <person name="Brown C.T."/>
            <person name="Hug L.A."/>
            <person name="Thomas B.C."/>
            <person name="Sharon I."/>
            <person name="Castelle C.J."/>
            <person name="Singh A."/>
            <person name="Wilkins M.J."/>
            <person name="Williams K.H."/>
            <person name="Banfield J.F."/>
        </authorList>
    </citation>
    <scope>NUCLEOTIDE SEQUENCE [LARGE SCALE GENOMIC DNA]</scope>
</reference>
<dbReference type="GO" id="GO:0006412">
    <property type="term" value="P:translation"/>
    <property type="evidence" value="ECO:0007669"/>
    <property type="project" value="UniProtKB-UniRule"/>
</dbReference>
<dbReference type="InterPro" id="IPR005727">
    <property type="entry name" value="Ribosomal_uL22_bac/chlpt-type"/>
</dbReference>